<protein>
    <recommendedName>
        <fullName evidence="5">Tat (Twin-arginine translocation) pathway signal sequence</fullName>
    </recommendedName>
</protein>
<reference evidence="3 4" key="1">
    <citation type="submission" date="2020-12" db="EMBL/GenBank/DDBJ databases">
        <authorList>
            <person name="Mcmullen J.G."/>
        </authorList>
    </citation>
    <scope>NUCLEOTIDE SEQUENCE [LARGE SCALE GENOMIC DNA]</scope>
    <source>
        <strain evidence="3 4">JGM97</strain>
    </source>
</reference>
<evidence type="ECO:0000313" key="3">
    <source>
        <dbReference type="EMBL" id="MBS0969038.1"/>
    </source>
</evidence>
<evidence type="ECO:0000256" key="2">
    <source>
        <dbReference type="SAM" id="Phobius"/>
    </source>
</evidence>
<feature type="transmembrane region" description="Helical" evidence="2">
    <location>
        <begin position="26"/>
        <end position="47"/>
    </location>
</feature>
<evidence type="ECO:0000313" key="4">
    <source>
        <dbReference type="Proteomes" id="UP000680634"/>
    </source>
</evidence>
<feature type="region of interest" description="Disordered" evidence="1">
    <location>
        <begin position="144"/>
        <end position="178"/>
    </location>
</feature>
<evidence type="ECO:0008006" key="5">
    <source>
        <dbReference type="Google" id="ProtNLM"/>
    </source>
</evidence>
<keyword evidence="4" id="KW-1185">Reference proteome</keyword>
<sequence>MSEQQPFHTDPAPARKRFSWRPRRRLIWGAASGVALAGILALGYTAFSLGISNLDERLARLESQGSTAATVETVAALQSDVTTLKTGLQDTRKKLGEMQQELSAAAKQAGSDDAVRQSLRPLQDAQQGLETRLSALTEQLTALKSQPAPAPAAPVAAPVKKNAPAAKKPRPADTRRAAPSLRVARTAPFVLTGVEKRGAESWAAIAPRGYSSLSQVALVGEGETVAGWTLVSAGYGEATFRVNGRLSVLRAE</sequence>
<dbReference type="EMBL" id="JAERKB010000006">
    <property type="protein sequence ID" value="MBS0969038.1"/>
    <property type="molecule type" value="Genomic_DNA"/>
</dbReference>
<name>A0ABS5JI50_9GAMM</name>
<keyword evidence="2" id="KW-1133">Transmembrane helix</keyword>
<dbReference type="Gene3D" id="1.10.287.1490">
    <property type="match status" value="1"/>
</dbReference>
<feature type="compositionally biased region" description="Low complexity" evidence="1">
    <location>
        <begin position="153"/>
        <end position="166"/>
    </location>
</feature>
<evidence type="ECO:0000256" key="1">
    <source>
        <dbReference type="SAM" id="MobiDB-lite"/>
    </source>
</evidence>
<keyword evidence="2" id="KW-0812">Transmembrane</keyword>
<organism evidence="3 4">
    <name type="scientific">Nissabacter archeti</name>
    <dbReference type="NCBI Taxonomy" id="1917880"/>
    <lineage>
        <taxon>Bacteria</taxon>
        <taxon>Pseudomonadati</taxon>
        <taxon>Pseudomonadota</taxon>
        <taxon>Gammaproteobacteria</taxon>
        <taxon>Enterobacterales</taxon>
        <taxon>Yersiniaceae</taxon>
        <taxon>Nissabacter</taxon>
    </lineage>
</organism>
<proteinExistence type="predicted"/>
<keyword evidence="2" id="KW-0472">Membrane</keyword>
<dbReference type="Proteomes" id="UP000680634">
    <property type="component" value="Unassembled WGS sequence"/>
</dbReference>
<accession>A0ABS5JI50</accession>
<comment type="caution">
    <text evidence="3">The sequence shown here is derived from an EMBL/GenBank/DDBJ whole genome shotgun (WGS) entry which is preliminary data.</text>
</comment>
<reference evidence="4" key="2">
    <citation type="submission" date="2023-07" db="EMBL/GenBank/DDBJ databases">
        <title>Genome-inferred correspondence between phylogeny and metabolic traits in the wild Drosophila gut microbiome.</title>
        <authorList>
            <person name="Bueno E."/>
            <person name="Blow F."/>
            <person name="Douglas A.E."/>
        </authorList>
    </citation>
    <scope>NUCLEOTIDE SEQUENCE [LARGE SCALE GENOMIC DNA]</scope>
    <source>
        <strain evidence="4">JGM97</strain>
    </source>
</reference>
<gene>
    <name evidence="3" type="ORF">JK232_09025</name>
</gene>
<dbReference type="RefSeq" id="WP_045282288.1">
    <property type="nucleotide sequence ID" value="NZ_JAERKB010000006.1"/>
</dbReference>